<dbReference type="Gene3D" id="1.20.5.340">
    <property type="match status" value="1"/>
</dbReference>
<dbReference type="SUPFAM" id="SSF57997">
    <property type="entry name" value="Tropomyosin"/>
    <property type="match status" value="1"/>
</dbReference>
<protein>
    <submittedName>
        <fullName evidence="3">Uncharacterized protein</fullName>
    </submittedName>
</protein>
<evidence type="ECO:0000256" key="2">
    <source>
        <dbReference type="SAM" id="MobiDB-lite"/>
    </source>
</evidence>
<dbReference type="EMBL" id="MFAY01000049">
    <property type="protein sequence ID" value="OGD88098.1"/>
    <property type="molecule type" value="Genomic_DNA"/>
</dbReference>
<proteinExistence type="predicted"/>
<evidence type="ECO:0000256" key="1">
    <source>
        <dbReference type="SAM" id="Coils"/>
    </source>
</evidence>
<feature type="region of interest" description="Disordered" evidence="2">
    <location>
        <begin position="1"/>
        <end position="34"/>
    </location>
</feature>
<sequence>MKKSPISKTQQAPNALTKSNSPTTVTPQPESQESSATIFTYGIAVGSVTARLDHLEKRLDKLEDKIDKLQEKLEEHDSDLREELKNRMTSLEEDLKLIRGLSKFVNKKTGI</sequence>
<evidence type="ECO:0000313" key="4">
    <source>
        <dbReference type="Proteomes" id="UP000178577"/>
    </source>
</evidence>
<gene>
    <name evidence="3" type="ORF">A2693_00250</name>
</gene>
<comment type="caution">
    <text evidence="3">The sequence shown here is derived from an EMBL/GenBank/DDBJ whole genome shotgun (WGS) entry which is preliminary data.</text>
</comment>
<keyword evidence="1" id="KW-0175">Coiled coil</keyword>
<reference evidence="3 4" key="1">
    <citation type="journal article" date="2016" name="Nat. Commun.">
        <title>Thousands of microbial genomes shed light on interconnected biogeochemical processes in an aquifer system.</title>
        <authorList>
            <person name="Anantharaman K."/>
            <person name="Brown C.T."/>
            <person name="Hug L.A."/>
            <person name="Sharon I."/>
            <person name="Castelle C.J."/>
            <person name="Probst A.J."/>
            <person name="Thomas B.C."/>
            <person name="Singh A."/>
            <person name="Wilkins M.J."/>
            <person name="Karaoz U."/>
            <person name="Brodie E.L."/>
            <person name="Williams K.H."/>
            <person name="Hubbard S.S."/>
            <person name="Banfield J.F."/>
        </authorList>
    </citation>
    <scope>NUCLEOTIDE SEQUENCE [LARGE SCALE GENOMIC DNA]</scope>
</reference>
<evidence type="ECO:0000313" key="3">
    <source>
        <dbReference type="EMBL" id="OGD88098.1"/>
    </source>
</evidence>
<feature type="coiled-coil region" evidence="1">
    <location>
        <begin position="45"/>
        <end position="101"/>
    </location>
</feature>
<dbReference type="AlphaFoldDB" id="A0A1F5G8A9"/>
<dbReference type="Proteomes" id="UP000178577">
    <property type="component" value="Unassembled WGS sequence"/>
</dbReference>
<accession>A0A1F5G8A9</accession>
<name>A0A1F5G8A9_9BACT</name>
<organism evidence="3 4">
    <name type="scientific">Candidatus Curtissbacteria bacterium RIFCSPHIGHO2_01_FULL_40_12</name>
    <dbReference type="NCBI Taxonomy" id="1797710"/>
    <lineage>
        <taxon>Bacteria</taxon>
        <taxon>Candidatus Curtissiibacteriota</taxon>
    </lineage>
</organism>